<accession>A0A9E7ZU84</accession>
<dbReference type="InterPro" id="IPR050093">
    <property type="entry name" value="ABC_SmlMolc_Importer"/>
</dbReference>
<sequence>MARLTIDRAQKRFGSYIALDDVSIDVADGEFLAVLGPSGCGKTTLLRQIAGFDKLDGGVIRIGERLVSSRDQHVPPEHRKLGIVFQSYALWPHMTVAENVAYGLTVAGIRDPERTRRVAAALDLVGLNGFAERRPGMLSGGQRQRVALARCLVTEPSLVLLDEPLANLDVHLRASMEDEFARFHERTGTTMVYITHDQAEAMALADRIAVMDRGRLLQLATPSVLYREPANTTVAGFIGEGMVLPATILSPPQAGRCKVSVLGVEAVVRCRPDQPVTNEARLCLRARDIGIARAGEPGLQAAVERLSYQGGHFRLEARSNAASGALLHLDATEPAPAQPGDAIRIAIQDGWVIPESVSLDKAA</sequence>
<evidence type="ECO:0000259" key="6">
    <source>
        <dbReference type="PROSITE" id="PS50893"/>
    </source>
</evidence>
<keyword evidence="4" id="KW-0547">Nucleotide-binding</keyword>
<reference evidence="7" key="1">
    <citation type="submission" date="2022-08" db="EMBL/GenBank/DDBJ databases">
        <title>Complete Genome Sequences of 2 Bosea sp. soil isolates.</title>
        <authorList>
            <person name="Alvarez Arevalo M."/>
            <person name="Sterndorff E.B."/>
            <person name="Faurdal D."/>
            <person name="Joergensen T.S."/>
            <person name="Weber T."/>
        </authorList>
    </citation>
    <scope>NUCLEOTIDE SEQUENCE</scope>
    <source>
        <strain evidence="7">NBC_00436</strain>
    </source>
</reference>
<evidence type="ECO:0000256" key="4">
    <source>
        <dbReference type="ARBA" id="ARBA00022741"/>
    </source>
</evidence>
<dbReference type="PANTHER" id="PTHR42781">
    <property type="entry name" value="SPERMIDINE/PUTRESCINE IMPORT ATP-BINDING PROTEIN POTA"/>
    <property type="match status" value="1"/>
</dbReference>
<feature type="domain" description="ABC transporter" evidence="6">
    <location>
        <begin position="4"/>
        <end position="238"/>
    </location>
</feature>
<dbReference type="Pfam" id="PF00005">
    <property type="entry name" value="ABC_tran"/>
    <property type="match status" value="1"/>
</dbReference>
<gene>
    <name evidence="7" type="ORF">NWE54_13710</name>
</gene>
<dbReference type="PROSITE" id="PS50893">
    <property type="entry name" value="ABC_TRANSPORTER_2"/>
    <property type="match status" value="1"/>
</dbReference>
<dbReference type="InterPro" id="IPR008995">
    <property type="entry name" value="Mo/tungstate-bd_C_term_dom"/>
</dbReference>
<evidence type="ECO:0000256" key="1">
    <source>
        <dbReference type="ARBA" id="ARBA00004417"/>
    </source>
</evidence>
<dbReference type="FunFam" id="3.40.50.300:FF:000042">
    <property type="entry name" value="Maltose/maltodextrin ABC transporter, ATP-binding protein"/>
    <property type="match status" value="1"/>
</dbReference>
<dbReference type="InterPro" id="IPR003593">
    <property type="entry name" value="AAA+_ATPase"/>
</dbReference>
<keyword evidence="5 7" id="KW-0067">ATP-binding</keyword>
<dbReference type="PANTHER" id="PTHR42781:SF4">
    <property type="entry name" value="SPERMIDINE_PUTRESCINE IMPORT ATP-BINDING PROTEIN POTA"/>
    <property type="match status" value="1"/>
</dbReference>
<dbReference type="GO" id="GO:0016887">
    <property type="term" value="F:ATP hydrolysis activity"/>
    <property type="evidence" value="ECO:0007669"/>
    <property type="project" value="InterPro"/>
</dbReference>
<dbReference type="GO" id="GO:0043190">
    <property type="term" value="C:ATP-binding cassette (ABC) transporter complex"/>
    <property type="evidence" value="ECO:0007669"/>
    <property type="project" value="UniProtKB-ARBA"/>
</dbReference>
<organism evidence="7">
    <name type="scientific">Bosea sp. NBC_00436</name>
    <dbReference type="NCBI Taxonomy" id="2969620"/>
    <lineage>
        <taxon>Bacteria</taxon>
        <taxon>Pseudomonadati</taxon>
        <taxon>Pseudomonadota</taxon>
        <taxon>Alphaproteobacteria</taxon>
        <taxon>Hyphomicrobiales</taxon>
        <taxon>Boseaceae</taxon>
        <taxon>Bosea</taxon>
    </lineage>
</organism>
<dbReference type="EMBL" id="CP102774">
    <property type="protein sequence ID" value="UZF84894.1"/>
    <property type="molecule type" value="Genomic_DNA"/>
</dbReference>
<evidence type="ECO:0000256" key="3">
    <source>
        <dbReference type="ARBA" id="ARBA00022448"/>
    </source>
</evidence>
<dbReference type="Gene3D" id="3.40.50.300">
    <property type="entry name" value="P-loop containing nucleotide triphosphate hydrolases"/>
    <property type="match status" value="1"/>
</dbReference>
<evidence type="ECO:0000256" key="5">
    <source>
        <dbReference type="ARBA" id="ARBA00022840"/>
    </source>
</evidence>
<dbReference type="InterPro" id="IPR003439">
    <property type="entry name" value="ABC_transporter-like_ATP-bd"/>
</dbReference>
<dbReference type="SUPFAM" id="SSF50331">
    <property type="entry name" value="MOP-like"/>
    <property type="match status" value="1"/>
</dbReference>
<dbReference type="SMART" id="SM00382">
    <property type="entry name" value="AAA"/>
    <property type="match status" value="1"/>
</dbReference>
<dbReference type="GO" id="GO:0140359">
    <property type="term" value="F:ABC-type transporter activity"/>
    <property type="evidence" value="ECO:0007669"/>
    <property type="project" value="UniProtKB-ARBA"/>
</dbReference>
<dbReference type="PROSITE" id="PS00211">
    <property type="entry name" value="ABC_TRANSPORTER_1"/>
    <property type="match status" value="1"/>
</dbReference>
<keyword evidence="3" id="KW-0813">Transport</keyword>
<evidence type="ECO:0000256" key="2">
    <source>
        <dbReference type="ARBA" id="ARBA00005417"/>
    </source>
</evidence>
<dbReference type="InterPro" id="IPR017871">
    <property type="entry name" value="ABC_transporter-like_CS"/>
</dbReference>
<protein>
    <submittedName>
        <fullName evidence="7">ABC transporter ATP-binding protein</fullName>
    </submittedName>
</protein>
<dbReference type="InterPro" id="IPR027417">
    <property type="entry name" value="P-loop_NTPase"/>
</dbReference>
<comment type="subcellular location">
    <subcellularLocation>
        <location evidence="1">Cell inner membrane</location>
        <topology evidence="1">Peripheral membrane protein</topology>
    </subcellularLocation>
</comment>
<comment type="similarity">
    <text evidence="2">Belongs to the ABC transporter superfamily.</text>
</comment>
<dbReference type="AlphaFoldDB" id="A0A9E7ZU84"/>
<proteinExistence type="inferred from homology"/>
<dbReference type="GO" id="GO:0005524">
    <property type="term" value="F:ATP binding"/>
    <property type="evidence" value="ECO:0007669"/>
    <property type="project" value="UniProtKB-KW"/>
</dbReference>
<evidence type="ECO:0000313" key="7">
    <source>
        <dbReference type="EMBL" id="UZF84894.1"/>
    </source>
</evidence>
<name>A0A9E7ZU84_9HYPH</name>
<dbReference type="SUPFAM" id="SSF52540">
    <property type="entry name" value="P-loop containing nucleoside triphosphate hydrolases"/>
    <property type="match status" value="1"/>
</dbReference>